<feature type="domain" description="Major facilitator superfamily (MFS) profile" evidence="7">
    <location>
        <begin position="48"/>
        <end position="489"/>
    </location>
</feature>
<dbReference type="PRINTS" id="PR01036">
    <property type="entry name" value="TCRTETB"/>
</dbReference>
<accession>E9T1S8</accession>
<feature type="transmembrane region" description="Helical" evidence="6">
    <location>
        <begin position="438"/>
        <end position="456"/>
    </location>
</feature>
<dbReference type="PANTHER" id="PTHR23501">
    <property type="entry name" value="MAJOR FACILITATOR SUPERFAMILY"/>
    <property type="match status" value="1"/>
</dbReference>
<dbReference type="PROSITE" id="PS50850">
    <property type="entry name" value="MFS"/>
    <property type="match status" value="1"/>
</dbReference>
<dbReference type="HOGENOM" id="CLU_000960_2_6_11"/>
<feature type="transmembrane region" description="Helical" evidence="6">
    <location>
        <begin position="259"/>
        <end position="279"/>
    </location>
</feature>
<evidence type="ECO:0000259" key="7">
    <source>
        <dbReference type="PROSITE" id="PS50850"/>
    </source>
</evidence>
<dbReference type="AlphaFoldDB" id="E9T1S8"/>
<feature type="transmembrane region" description="Helical" evidence="6">
    <location>
        <begin position="171"/>
        <end position="193"/>
    </location>
</feature>
<dbReference type="SUPFAM" id="SSF103473">
    <property type="entry name" value="MFS general substrate transporter"/>
    <property type="match status" value="1"/>
</dbReference>
<dbReference type="EMBL" id="ADNW02000010">
    <property type="protein sequence ID" value="EGD23917.1"/>
    <property type="molecule type" value="Genomic_DNA"/>
</dbReference>
<reference evidence="8" key="1">
    <citation type="submission" date="2011-01" db="EMBL/GenBank/DDBJ databases">
        <authorList>
            <person name="Muzny D."/>
            <person name="Qin X."/>
            <person name="Buhay C."/>
            <person name="Dugan-Rocha S."/>
            <person name="Ding Y."/>
            <person name="Chen G."/>
            <person name="Hawes A."/>
            <person name="Holder M."/>
            <person name="Jhangiani S."/>
            <person name="Johnson A."/>
            <person name="Khan Z."/>
            <person name="Li Z."/>
            <person name="Liu W."/>
            <person name="Liu X."/>
            <person name="Perez L."/>
            <person name="Shen H."/>
            <person name="Wang Q."/>
            <person name="Watt J."/>
            <person name="Xi L."/>
            <person name="Xin Y."/>
            <person name="Zhou J."/>
            <person name="Deng J."/>
            <person name="Jiang H."/>
            <person name="Liu Y."/>
            <person name="Qu J."/>
            <person name="Song X.-Z."/>
            <person name="Zhang L."/>
            <person name="Villasana D."/>
            <person name="Johnson A."/>
            <person name="Liu J."/>
            <person name="Liyanage D."/>
            <person name="Lorensuhewa L."/>
            <person name="Robinson T."/>
            <person name="Song A."/>
            <person name="Song B.-B."/>
            <person name="Dinh H."/>
            <person name="Thornton R."/>
            <person name="Coyle M."/>
            <person name="Francisco L."/>
            <person name="Jackson L."/>
            <person name="Javaid M."/>
            <person name="Korchina V."/>
            <person name="Kovar C."/>
            <person name="Mata R."/>
            <person name="Mathew T."/>
            <person name="Ngo R."/>
            <person name="Nguyen L."/>
            <person name="Nguyen N."/>
            <person name="Okwuonu G."/>
            <person name="Ongeri F."/>
            <person name="Pham C."/>
            <person name="Simmons D."/>
            <person name="Wilczek-Boney K."/>
            <person name="Hale W."/>
            <person name="Jakkamsetti A."/>
            <person name="Pham P."/>
            <person name="Ruth R."/>
            <person name="San Lucas F."/>
            <person name="Warren J."/>
            <person name="Zhang J."/>
            <person name="Zhao Z."/>
            <person name="Zhou C."/>
            <person name="Zhu D."/>
            <person name="Lee S."/>
            <person name="Bess C."/>
            <person name="Blankenburg K."/>
            <person name="Forbes L."/>
            <person name="Fu Q."/>
            <person name="Gubbala S."/>
            <person name="Hirani K."/>
            <person name="Jayaseelan J.C."/>
            <person name="Lara F."/>
            <person name="Munidasa M."/>
            <person name="Palculict T."/>
            <person name="Patil S."/>
            <person name="Pu L.-L."/>
            <person name="Saada N."/>
            <person name="Tang L."/>
            <person name="Weissenberger G."/>
            <person name="Zhu Y."/>
            <person name="Hemphill L."/>
            <person name="Shang Y."/>
            <person name="Youmans B."/>
            <person name="Ayvaz T."/>
            <person name="Ross M."/>
            <person name="Santibanez J."/>
            <person name="Aqrawi P."/>
            <person name="Gross S."/>
            <person name="Joshi V."/>
            <person name="Fowler G."/>
            <person name="Nazareth L."/>
            <person name="Reid J."/>
            <person name="Worley K."/>
            <person name="Petrosino J."/>
            <person name="Highlander S."/>
            <person name="Gibbs R."/>
        </authorList>
    </citation>
    <scope>NUCLEOTIDE SEQUENCE [LARGE SCALE GENOMIC DNA]</scope>
    <source>
        <strain evidence="8">ATCC 33707</strain>
    </source>
</reference>
<feature type="transmembrane region" description="Helical" evidence="6">
    <location>
        <begin position="462"/>
        <end position="482"/>
    </location>
</feature>
<dbReference type="STRING" id="43767.A6I91_13365"/>
<dbReference type="InterPro" id="IPR036259">
    <property type="entry name" value="MFS_trans_sf"/>
</dbReference>
<keyword evidence="9" id="KW-1185">Reference proteome</keyword>
<evidence type="ECO:0000256" key="3">
    <source>
        <dbReference type="ARBA" id="ARBA00022692"/>
    </source>
</evidence>
<feature type="transmembrane region" description="Helical" evidence="6">
    <location>
        <begin position="367"/>
        <end position="386"/>
    </location>
</feature>
<keyword evidence="4 6" id="KW-1133">Transmembrane helix</keyword>
<sequence>MTTDTVLLGRIHLLDLECARASTFGSMTTRTDGSGTWRQLLSGRHLGVAAVLAGGVALYAINVYLTSSLLPTAIDDIGGRRYYAWTSTVFLIASVLSSMIVSRTLAARGPRGAYLIGLALFAFGTGVCALSPTMELLLAGRAVQGFGGGLLAGLGYAVINSALPRHLWTRASALVSTMWGVGTLVGPAVGGAFAQFGAWRWAFGALIVCTAAVAALVPVVLPPHTRADDRVVAPVPVVPLALLTAATLLVSVAGLLSHAAIAAAAVAGAVGLVVWFVAADRRSPHGVLPPSTFSGSSLKWVYLTIGVLAMASTVETFVPLFGQQLAGLAPLVAGFLGAALALGWTVGEIPSASAAAPNAVRRIVRCGPLLVAAGLAIMAVVLAEQAGSGRVALWATGLIVAGAGIGIAWPHLAVGAMNAVAEPVEGARASAAINTVQLIANAFGTALAGVLVNLGGQSEMRSAQLLLFGFAALAFVGVWTAWRATPVRGRPKTAVRRDVDAIAG</sequence>
<evidence type="ECO:0000256" key="5">
    <source>
        <dbReference type="ARBA" id="ARBA00023136"/>
    </source>
</evidence>
<evidence type="ECO:0000313" key="8">
    <source>
        <dbReference type="EMBL" id="EGD23917.1"/>
    </source>
</evidence>
<feature type="transmembrane region" description="Helical" evidence="6">
    <location>
        <begin position="138"/>
        <end position="159"/>
    </location>
</feature>
<evidence type="ECO:0000256" key="2">
    <source>
        <dbReference type="ARBA" id="ARBA00022448"/>
    </source>
</evidence>
<comment type="subcellular location">
    <subcellularLocation>
        <location evidence="1">Cell membrane</location>
        <topology evidence="1">Multi-pass membrane protein</topology>
    </subcellularLocation>
</comment>
<dbReference type="Proteomes" id="UP000004245">
    <property type="component" value="Unassembled WGS sequence"/>
</dbReference>
<keyword evidence="5 6" id="KW-0472">Membrane</keyword>
<dbReference type="Gene3D" id="1.20.1250.20">
    <property type="entry name" value="MFS general substrate transporter like domains"/>
    <property type="match status" value="1"/>
</dbReference>
<evidence type="ECO:0000256" key="6">
    <source>
        <dbReference type="SAM" id="Phobius"/>
    </source>
</evidence>
<organism evidence="8 9">
    <name type="scientific">Prescottella equi ATCC 33707</name>
    <dbReference type="NCBI Taxonomy" id="525370"/>
    <lineage>
        <taxon>Bacteria</taxon>
        <taxon>Bacillati</taxon>
        <taxon>Actinomycetota</taxon>
        <taxon>Actinomycetes</taxon>
        <taxon>Mycobacteriales</taxon>
        <taxon>Nocardiaceae</taxon>
        <taxon>Prescottella</taxon>
    </lineage>
</organism>
<comment type="caution">
    <text evidence="8">The sequence shown here is derived from an EMBL/GenBank/DDBJ whole genome shotgun (WGS) entry which is preliminary data.</text>
</comment>
<dbReference type="InterPro" id="IPR020846">
    <property type="entry name" value="MFS_dom"/>
</dbReference>
<evidence type="ECO:0000256" key="1">
    <source>
        <dbReference type="ARBA" id="ARBA00004651"/>
    </source>
</evidence>
<dbReference type="Gene3D" id="1.20.1720.10">
    <property type="entry name" value="Multidrug resistance protein D"/>
    <property type="match status" value="1"/>
</dbReference>
<feature type="transmembrane region" description="Helical" evidence="6">
    <location>
        <begin position="300"/>
        <end position="321"/>
    </location>
</feature>
<dbReference type="InterPro" id="IPR011701">
    <property type="entry name" value="MFS"/>
</dbReference>
<name>E9T1S8_RHOHA</name>
<feature type="transmembrane region" description="Helical" evidence="6">
    <location>
        <begin position="392"/>
        <end position="417"/>
    </location>
</feature>
<feature type="transmembrane region" description="Helical" evidence="6">
    <location>
        <begin position="327"/>
        <end position="346"/>
    </location>
</feature>
<feature type="transmembrane region" description="Helical" evidence="6">
    <location>
        <begin position="82"/>
        <end position="101"/>
    </location>
</feature>
<keyword evidence="2" id="KW-0813">Transport</keyword>
<evidence type="ECO:0000313" key="9">
    <source>
        <dbReference type="Proteomes" id="UP000004245"/>
    </source>
</evidence>
<keyword evidence="3 6" id="KW-0812">Transmembrane</keyword>
<feature type="transmembrane region" description="Helical" evidence="6">
    <location>
        <begin position="46"/>
        <end position="70"/>
    </location>
</feature>
<feature type="transmembrane region" description="Helical" evidence="6">
    <location>
        <begin position="113"/>
        <end position="132"/>
    </location>
</feature>
<gene>
    <name evidence="8" type="ORF">HMPREF0724_12125</name>
</gene>
<dbReference type="GO" id="GO:0005886">
    <property type="term" value="C:plasma membrane"/>
    <property type="evidence" value="ECO:0007669"/>
    <property type="project" value="UniProtKB-SubCell"/>
</dbReference>
<feature type="transmembrane region" description="Helical" evidence="6">
    <location>
        <begin position="199"/>
        <end position="221"/>
    </location>
</feature>
<protein>
    <submittedName>
        <fullName evidence="8">Transporter, major facilitator family protein</fullName>
    </submittedName>
</protein>
<feature type="transmembrane region" description="Helical" evidence="6">
    <location>
        <begin position="233"/>
        <end position="253"/>
    </location>
</feature>
<dbReference type="GO" id="GO:0022857">
    <property type="term" value="F:transmembrane transporter activity"/>
    <property type="evidence" value="ECO:0007669"/>
    <property type="project" value="InterPro"/>
</dbReference>
<proteinExistence type="predicted"/>
<dbReference type="PANTHER" id="PTHR23501:SF154">
    <property type="entry name" value="MULTIDRUG-EFFLUX TRANSPORTER RV1634-RELATED"/>
    <property type="match status" value="1"/>
</dbReference>
<dbReference type="Pfam" id="PF07690">
    <property type="entry name" value="MFS_1"/>
    <property type="match status" value="1"/>
</dbReference>
<evidence type="ECO:0000256" key="4">
    <source>
        <dbReference type="ARBA" id="ARBA00022989"/>
    </source>
</evidence>